<dbReference type="AlphaFoldDB" id="A0A0K8QNQ2"/>
<dbReference type="EMBL" id="DF952381">
    <property type="protein sequence ID" value="GAN45617.1"/>
    <property type="molecule type" value="Genomic_DNA"/>
</dbReference>
<reference evidence="3" key="2">
    <citation type="submission" date="2015-08" db="EMBL/GenBank/DDBJ databases">
        <title>Complete DNA Sequence of Pseudomonas syringae pv. actinidiae, the Causal Agent of Kiwifruit Canker Disease.</title>
        <authorList>
            <person name="Rikkerink E.H.A."/>
            <person name="Fineran P.C."/>
        </authorList>
    </citation>
    <scope>NUCLEOTIDE SEQUENCE</scope>
    <source>
        <strain evidence="3">SkMP5</strain>
    </source>
</reference>
<sequence>MNHPCLSCGACCAHFRVAFHWSETESFLGGSVPAELTEKLDPHRVAMRGTQARQPRCVALRGRVGEVVHCDIYARRPSPCAALAPAWEHGEPSPQCDRARAAHGLPPLTPDTWIDPDGETPLPRSA</sequence>
<evidence type="ECO:0000256" key="1">
    <source>
        <dbReference type="SAM" id="MobiDB-lite"/>
    </source>
</evidence>
<organism evidence="3">
    <name type="scientific">Mizugakiibacter sediminis</name>
    <dbReference type="NCBI Taxonomy" id="1475481"/>
    <lineage>
        <taxon>Bacteria</taxon>
        <taxon>Pseudomonadati</taxon>
        <taxon>Pseudomonadota</taxon>
        <taxon>Gammaproteobacteria</taxon>
        <taxon>Lysobacterales</taxon>
        <taxon>Rhodanobacteraceae</taxon>
        <taxon>Mizugakiibacter</taxon>
    </lineage>
</organism>
<dbReference type="InterPro" id="IPR005358">
    <property type="entry name" value="Puta_zinc/iron-chelating_dom"/>
</dbReference>
<dbReference type="Proteomes" id="UP000253740">
    <property type="component" value="Unassembled WGS sequence"/>
</dbReference>
<proteinExistence type="predicted"/>
<name>A0A0K8QNQ2_9GAMM</name>
<keyword evidence="4" id="KW-1185">Reference proteome</keyword>
<dbReference type="RefSeq" id="WP_062536363.1">
    <property type="nucleotide sequence ID" value="NZ_DF970184.1"/>
</dbReference>
<evidence type="ECO:0000313" key="2">
    <source>
        <dbReference type="EMBL" id="GAN45617.1"/>
    </source>
</evidence>
<dbReference type="STRING" id="1475481.GCA_000953855_01366"/>
<feature type="region of interest" description="Disordered" evidence="1">
    <location>
        <begin position="90"/>
        <end position="126"/>
    </location>
</feature>
<reference evidence="2" key="1">
    <citation type="submission" date="2015-03" db="EMBL/GenBank/DDBJ databases">
        <title>Draft genome sequence of Mizugakiibacter sediminis skMP5.</title>
        <authorList>
            <person name="Watanabe T."/>
            <person name="Kojima H."/>
            <person name="Fukui M."/>
        </authorList>
    </citation>
    <scope>NUCLEOTIDE SEQUENCE</scope>
    <source>
        <strain evidence="2">SkMP5</strain>
    </source>
</reference>
<dbReference type="OrthoDB" id="196483at2"/>
<evidence type="ECO:0000313" key="3">
    <source>
        <dbReference type="EMBL" id="GAP66047.1"/>
    </source>
</evidence>
<dbReference type="Pfam" id="PF03692">
    <property type="entry name" value="CxxCxxCC"/>
    <property type="match status" value="1"/>
</dbReference>
<evidence type="ECO:0000313" key="4">
    <source>
        <dbReference type="Proteomes" id="UP000253740"/>
    </source>
</evidence>
<dbReference type="EMBL" id="DF970184">
    <property type="protein sequence ID" value="GAP66047.1"/>
    <property type="molecule type" value="Genomic_DNA"/>
</dbReference>
<gene>
    <name evidence="2" type="ORF">MBSD_2166</name>
    <name evidence="3" type="ORF">MBSD_n1349</name>
</gene>
<accession>A0A0K8QNQ2</accession>
<dbReference type="HOGENOM" id="CLU_123885_0_0_6"/>
<protein>
    <submittedName>
        <fullName evidence="2">Ferredoxin</fullName>
    </submittedName>
</protein>